<feature type="region of interest" description="Disordered" evidence="1">
    <location>
        <begin position="1"/>
        <end position="46"/>
    </location>
</feature>
<organism evidence="2 3">
    <name type="scientific">Ajellomyces capsulatus (strain H143)</name>
    <name type="common">Darling's disease fungus</name>
    <name type="synonym">Histoplasma capsulatum</name>
    <dbReference type="NCBI Taxonomy" id="544712"/>
    <lineage>
        <taxon>Eukaryota</taxon>
        <taxon>Fungi</taxon>
        <taxon>Dikarya</taxon>
        <taxon>Ascomycota</taxon>
        <taxon>Pezizomycotina</taxon>
        <taxon>Eurotiomycetes</taxon>
        <taxon>Eurotiomycetidae</taxon>
        <taxon>Onygenales</taxon>
        <taxon>Ajellomycetaceae</taxon>
        <taxon>Histoplasma</taxon>
    </lineage>
</organism>
<evidence type="ECO:0000313" key="3">
    <source>
        <dbReference type="Proteomes" id="UP000002624"/>
    </source>
</evidence>
<sequence length="146" mass="16514">MARVDPKTQWGFVPESITSRSTATALHPNRKATNDSSNRVEPNPMPLVQGRERIENGSREIEADERCHKVSGGWSEGKVKQQRLQQEYPDLGWANVWEREVYPGAQSTSLEEEMSYTVYGVPFTNSQNTGTEIRACLKSNTQRAEE</sequence>
<accession>C6H7H7</accession>
<dbReference type="Proteomes" id="UP000002624">
    <property type="component" value="Unassembled WGS sequence"/>
</dbReference>
<dbReference type="VEuPathDB" id="FungiDB:HCDG_02378"/>
<protein>
    <submittedName>
        <fullName evidence="2">Uncharacterized protein</fullName>
    </submittedName>
</protein>
<evidence type="ECO:0000256" key="1">
    <source>
        <dbReference type="SAM" id="MobiDB-lite"/>
    </source>
</evidence>
<evidence type="ECO:0000313" key="2">
    <source>
        <dbReference type="EMBL" id="EER44348.1"/>
    </source>
</evidence>
<dbReference type="EMBL" id="GG692420">
    <property type="protein sequence ID" value="EER44348.1"/>
    <property type="molecule type" value="Genomic_DNA"/>
</dbReference>
<gene>
    <name evidence="2" type="ORF">HCDG_02378</name>
</gene>
<dbReference type="OrthoDB" id="10552896at2759"/>
<reference evidence="3" key="1">
    <citation type="submission" date="2009-05" db="EMBL/GenBank/DDBJ databases">
        <title>The genome sequence of Ajellomyces capsulatus strain H143.</title>
        <authorList>
            <person name="Champion M."/>
            <person name="Cuomo C.A."/>
            <person name="Ma L.-J."/>
            <person name="Henn M.R."/>
            <person name="Sil A."/>
            <person name="Goldman B."/>
            <person name="Young S.K."/>
            <person name="Kodira C.D."/>
            <person name="Zeng Q."/>
            <person name="Koehrsen M."/>
            <person name="Alvarado L."/>
            <person name="Berlin A.M."/>
            <person name="Borenstein D."/>
            <person name="Chen Z."/>
            <person name="Engels R."/>
            <person name="Freedman E."/>
            <person name="Gellesch M."/>
            <person name="Goldberg J."/>
            <person name="Griggs A."/>
            <person name="Gujja S."/>
            <person name="Heiman D.I."/>
            <person name="Hepburn T.A."/>
            <person name="Howarth C."/>
            <person name="Jen D."/>
            <person name="Larson L."/>
            <person name="Lewis B."/>
            <person name="Mehta T."/>
            <person name="Park D."/>
            <person name="Pearson M."/>
            <person name="Roberts A."/>
            <person name="Saif S."/>
            <person name="Shea T.D."/>
            <person name="Shenoy N."/>
            <person name="Sisk P."/>
            <person name="Stolte C."/>
            <person name="Sykes S."/>
            <person name="Walk T."/>
            <person name="White J."/>
            <person name="Yandava C."/>
            <person name="Klein B."/>
            <person name="McEwen J.G."/>
            <person name="Puccia R."/>
            <person name="Goldman G.H."/>
            <person name="Felipe M.S."/>
            <person name="Nino-Vega G."/>
            <person name="San-Blas G."/>
            <person name="Taylor J.W."/>
            <person name="Mendoza L."/>
            <person name="Galagan J.E."/>
            <person name="Nusbaum C."/>
            <person name="Birren B.W."/>
        </authorList>
    </citation>
    <scope>NUCLEOTIDE SEQUENCE [LARGE SCALE GENOMIC DNA]</scope>
    <source>
        <strain evidence="3">H143</strain>
    </source>
</reference>
<dbReference type="HOGENOM" id="CLU_1776919_0_0_1"/>
<proteinExistence type="predicted"/>
<name>C6H7H7_AJECH</name>
<dbReference type="AlphaFoldDB" id="C6H7H7"/>